<comment type="caution">
    <text evidence="10">The sequence shown here is derived from an EMBL/GenBank/DDBJ whole genome shotgun (WGS) entry which is preliminary data.</text>
</comment>
<feature type="region of interest" description="Disordered" evidence="7">
    <location>
        <begin position="402"/>
        <end position="469"/>
    </location>
</feature>
<dbReference type="InterPro" id="IPR000477">
    <property type="entry name" value="RT_dom"/>
</dbReference>
<feature type="domain" description="Integrase catalytic" evidence="9">
    <location>
        <begin position="688"/>
        <end position="858"/>
    </location>
</feature>
<reference evidence="10 11" key="1">
    <citation type="submission" date="2018-09" db="EMBL/GenBank/DDBJ databases">
        <title>Genomic investigation of the strawberry pathogen Phytophthora fragariae indicates pathogenicity is determined by transcriptional variation in three key races.</title>
        <authorList>
            <person name="Adams T.M."/>
            <person name="Armitage A.D."/>
            <person name="Sobczyk M.K."/>
            <person name="Bates H.J."/>
            <person name="Dunwell J.M."/>
            <person name="Nellist C.F."/>
            <person name="Harrison R.J."/>
        </authorList>
    </citation>
    <scope>NUCLEOTIDE SEQUENCE [LARGE SCALE GENOMIC DNA]</scope>
    <source>
        <strain evidence="10 11">BC-23</strain>
    </source>
</reference>
<dbReference type="PANTHER" id="PTHR37984">
    <property type="entry name" value="PROTEIN CBG26694"/>
    <property type="match status" value="1"/>
</dbReference>
<evidence type="ECO:0000259" key="8">
    <source>
        <dbReference type="PROSITE" id="PS50878"/>
    </source>
</evidence>
<feature type="region of interest" description="Disordered" evidence="7">
    <location>
        <begin position="1029"/>
        <end position="1059"/>
    </location>
</feature>
<feature type="region of interest" description="Disordered" evidence="7">
    <location>
        <begin position="505"/>
        <end position="531"/>
    </location>
</feature>
<dbReference type="Gene3D" id="1.10.340.70">
    <property type="match status" value="1"/>
</dbReference>
<feature type="compositionally biased region" description="Low complexity" evidence="7">
    <location>
        <begin position="1029"/>
        <end position="1039"/>
    </location>
</feature>
<dbReference type="GO" id="GO:0003964">
    <property type="term" value="F:RNA-directed DNA polymerase activity"/>
    <property type="evidence" value="ECO:0007669"/>
    <property type="project" value="UniProtKB-KW"/>
</dbReference>
<dbReference type="Pfam" id="PF17921">
    <property type="entry name" value="Integrase_H2C2"/>
    <property type="match status" value="1"/>
</dbReference>
<evidence type="ECO:0000256" key="1">
    <source>
        <dbReference type="ARBA" id="ARBA00022679"/>
    </source>
</evidence>
<dbReference type="InterPro" id="IPR041373">
    <property type="entry name" value="RT_RNaseH"/>
</dbReference>
<dbReference type="SUPFAM" id="SSF56672">
    <property type="entry name" value="DNA/RNA polymerases"/>
    <property type="match status" value="1"/>
</dbReference>
<evidence type="ECO:0000256" key="2">
    <source>
        <dbReference type="ARBA" id="ARBA00022695"/>
    </source>
</evidence>
<dbReference type="CDD" id="cd09274">
    <property type="entry name" value="RNase_HI_RT_Ty3"/>
    <property type="match status" value="1"/>
</dbReference>
<dbReference type="Gene3D" id="3.30.420.10">
    <property type="entry name" value="Ribonuclease H-like superfamily/Ribonuclease H"/>
    <property type="match status" value="1"/>
</dbReference>
<organism evidence="10 11">
    <name type="scientific">Phytophthora fragariae</name>
    <dbReference type="NCBI Taxonomy" id="53985"/>
    <lineage>
        <taxon>Eukaryota</taxon>
        <taxon>Sar</taxon>
        <taxon>Stramenopiles</taxon>
        <taxon>Oomycota</taxon>
        <taxon>Peronosporomycetes</taxon>
        <taxon>Peronosporales</taxon>
        <taxon>Peronosporaceae</taxon>
        <taxon>Phytophthora</taxon>
    </lineage>
</organism>
<feature type="region of interest" description="Disordered" evidence="7">
    <location>
        <begin position="294"/>
        <end position="324"/>
    </location>
</feature>
<dbReference type="Proteomes" id="UP000476176">
    <property type="component" value="Unassembled WGS sequence"/>
</dbReference>
<proteinExistence type="predicted"/>
<dbReference type="FunFam" id="3.30.70.270:FF:000020">
    <property type="entry name" value="Transposon Tf2-6 polyprotein-like Protein"/>
    <property type="match status" value="1"/>
</dbReference>
<evidence type="ECO:0000256" key="3">
    <source>
        <dbReference type="ARBA" id="ARBA00022722"/>
    </source>
</evidence>
<dbReference type="EMBL" id="QXGC01003802">
    <property type="protein sequence ID" value="KAE9173017.1"/>
    <property type="molecule type" value="Genomic_DNA"/>
</dbReference>
<evidence type="ECO:0000313" key="11">
    <source>
        <dbReference type="Proteomes" id="UP000476176"/>
    </source>
</evidence>
<protein>
    <recommendedName>
        <fullName evidence="12">Integrase catalytic domain-containing protein</fullName>
    </recommendedName>
</protein>
<keyword evidence="1" id="KW-0808">Transferase</keyword>
<dbReference type="Gene3D" id="3.30.70.270">
    <property type="match status" value="2"/>
</dbReference>
<keyword evidence="4" id="KW-0255">Endonuclease</keyword>
<evidence type="ECO:0000259" key="9">
    <source>
        <dbReference type="PROSITE" id="PS50994"/>
    </source>
</evidence>
<feature type="compositionally biased region" description="Polar residues" evidence="7">
    <location>
        <begin position="422"/>
        <end position="433"/>
    </location>
</feature>
<evidence type="ECO:0008006" key="12">
    <source>
        <dbReference type="Google" id="ProtNLM"/>
    </source>
</evidence>
<dbReference type="Pfam" id="PF17917">
    <property type="entry name" value="RT_RNaseH"/>
    <property type="match status" value="1"/>
</dbReference>
<evidence type="ECO:0000256" key="4">
    <source>
        <dbReference type="ARBA" id="ARBA00022759"/>
    </source>
</evidence>
<dbReference type="GO" id="GO:0016787">
    <property type="term" value="F:hydrolase activity"/>
    <property type="evidence" value="ECO:0007669"/>
    <property type="project" value="UniProtKB-KW"/>
</dbReference>
<dbReference type="PROSITE" id="PS50994">
    <property type="entry name" value="INTEGRASE"/>
    <property type="match status" value="1"/>
</dbReference>
<dbReference type="PROSITE" id="PS50878">
    <property type="entry name" value="RT_POL"/>
    <property type="match status" value="1"/>
</dbReference>
<keyword evidence="5" id="KW-0378">Hydrolase</keyword>
<name>A0A6G0MLI4_9STRA</name>
<evidence type="ECO:0000313" key="10">
    <source>
        <dbReference type="EMBL" id="KAE9173017.1"/>
    </source>
</evidence>
<evidence type="ECO:0000256" key="7">
    <source>
        <dbReference type="SAM" id="MobiDB-lite"/>
    </source>
</evidence>
<dbReference type="InterPro" id="IPR001584">
    <property type="entry name" value="Integrase_cat-core"/>
</dbReference>
<keyword evidence="3" id="KW-0540">Nuclease</keyword>
<dbReference type="GO" id="GO:0015074">
    <property type="term" value="P:DNA integration"/>
    <property type="evidence" value="ECO:0007669"/>
    <property type="project" value="InterPro"/>
</dbReference>
<keyword evidence="6" id="KW-0695">RNA-directed DNA polymerase</keyword>
<feature type="compositionally biased region" description="Polar residues" evidence="7">
    <location>
        <begin position="297"/>
        <end position="307"/>
    </location>
</feature>
<dbReference type="InterPro" id="IPR036397">
    <property type="entry name" value="RNaseH_sf"/>
</dbReference>
<accession>A0A6G0MLI4</accession>
<keyword evidence="2" id="KW-0548">Nucleotidyltransferase</keyword>
<dbReference type="InterPro" id="IPR043502">
    <property type="entry name" value="DNA/RNA_pol_sf"/>
</dbReference>
<dbReference type="GO" id="GO:0003676">
    <property type="term" value="F:nucleic acid binding"/>
    <property type="evidence" value="ECO:0007669"/>
    <property type="project" value="InterPro"/>
</dbReference>
<dbReference type="GO" id="GO:0004519">
    <property type="term" value="F:endonuclease activity"/>
    <property type="evidence" value="ECO:0007669"/>
    <property type="project" value="UniProtKB-KW"/>
</dbReference>
<dbReference type="InterPro" id="IPR041588">
    <property type="entry name" value="Integrase_H2C2"/>
</dbReference>
<sequence>MMNGVLRGFTWSTCLVYLDDIVVYTRGGIERHVVALATVLERLSAAGLTLKLKKCVFAATSMEYLGHELSSEGVRPVERLVTAVREFPRPRDPVEVKRFVHLAGYYRKFIAAFGSIMAPLTRLLKKSSEWEWTEEQEFAFERVKAALTMRPLLVYPNFRLAFRLVTDASTTGLGACLMQDQGRGWQPVAFASKVNSNAEANYSITELECLAVVWAVKLFRPHLYGRAFTIITDHSALKWLMTRPNLAGRLHRWSLTLQEYEFEICYRPGATNVVADALSRAPAVVMTALGYGRKQTQDGGESMQESSIDAEEKTEAGELPTSSAVKEAEEYARQTTGRPAAVLVSDWTPAMLPTKESPASTAVWGGNERRVKEIGGVGVNGPLTRAAKKRQEAVAAARHAEYTAAGKHGGEGETKARPPTPRSSRTNGHNNSPVAVPESEMNGDTSTPTSTSKKKKVGRPLTRPERREAQWVTWATPLVGAKGKNGVGQDAATSIAEAALVPTPLTRTTAQDKDGRVAKTPKSGNSATLGGLATEGLQLSASRPPGVAETSRLLPAAGAGDEMYGEDEAAPNAGDTLQLTDAEIVEAQQRSRLVQRLMTAGEYRGMPVERSYGLVVVNTQSGKRVVLPPALWAVVFKEMHGSVWAGHLRGPHTYGRVSQLYWWPNLQREVKKWVRGCQECGSRKARPREVVPPLRSIHRGEVGDRWALDAAGPFPVADGGERYVVAALEYVTRYAVARCVTRHTAENVATFLMEDVVLRFGAFRELLTDGAPELTGEVIEKLVDLLQARQVNPVPYRPQMVGLVERFHRSWKDCVATYMANEQQNDWNLWVKFAVYAYNSANHSTVELTPNELMMGRRLRAPNEILRSTQTSEAGELPDYHARLMAAMVASHEYAEAARVKEQERQARYYNRRTRQARTFNSGDRVWIYNPPRGAKATKFVHRWMGPARIIEAAGYDNFLLQREDKSGAPEVVIAHVSFLASYHYPAPLLEQAAKDIDAQLEYEAQGGEDDGEAATAAVRTAAVRVGAATTRGTAATPARRGRRKRKAMADPGGDVDKGGRLVEVRRRRRRNRAGQYVLEYELRPSGGWRKAATGKWVSGAEYDHPFASGRVVEDPAVEEGV</sequence>
<dbReference type="InterPro" id="IPR012337">
    <property type="entry name" value="RNaseH-like_sf"/>
</dbReference>
<dbReference type="SUPFAM" id="SSF53098">
    <property type="entry name" value="Ribonuclease H-like"/>
    <property type="match status" value="1"/>
</dbReference>
<dbReference type="Pfam" id="PF00078">
    <property type="entry name" value="RVT_1"/>
    <property type="match status" value="1"/>
</dbReference>
<dbReference type="InterPro" id="IPR043128">
    <property type="entry name" value="Rev_trsase/Diguanyl_cyclase"/>
</dbReference>
<evidence type="ECO:0000256" key="6">
    <source>
        <dbReference type="ARBA" id="ARBA00022918"/>
    </source>
</evidence>
<gene>
    <name evidence="10" type="ORF">PF004_g27104</name>
</gene>
<dbReference type="InterPro" id="IPR050951">
    <property type="entry name" value="Retrovirus_Pol_polyprotein"/>
</dbReference>
<dbReference type="PANTHER" id="PTHR37984:SF5">
    <property type="entry name" value="PROTEIN NYNRIN-LIKE"/>
    <property type="match status" value="1"/>
</dbReference>
<evidence type="ECO:0000256" key="5">
    <source>
        <dbReference type="ARBA" id="ARBA00022801"/>
    </source>
</evidence>
<dbReference type="AlphaFoldDB" id="A0A6G0MLI4"/>
<feature type="domain" description="Reverse transcriptase" evidence="8">
    <location>
        <begin position="1"/>
        <end position="69"/>
    </location>
</feature>